<evidence type="ECO:0008006" key="4">
    <source>
        <dbReference type="Google" id="ProtNLM"/>
    </source>
</evidence>
<feature type="region of interest" description="Disordered" evidence="1">
    <location>
        <begin position="1"/>
        <end position="39"/>
    </location>
</feature>
<evidence type="ECO:0000256" key="1">
    <source>
        <dbReference type="SAM" id="MobiDB-lite"/>
    </source>
</evidence>
<comment type="caution">
    <text evidence="2">The sequence shown here is derived from an EMBL/GenBank/DDBJ whole genome shotgun (WGS) entry which is preliminary data.</text>
</comment>
<feature type="compositionally biased region" description="Basic residues" evidence="1">
    <location>
        <begin position="14"/>
        <end position="23"/>
    </location>
</feature>
<reference evidence="2 3" key="1">
    <citation type="journal article" date="2017" name="Nat. Commun.">
        <title>Genome assembly with in vitro proximity ligation data and whole-genome triplication in lettuce.</title>
        <authorList>
            <person name="Reyes-Chin-Wo S."/>
            <person name="Wang Z."/>
            <person name="Yang X."/>
            <person name="Kozik A."/>
            <person name="Arikit S."/>
            <person name="Song C."/>
            <person name="Xia L."/>
            <person name="Froenicke L."/>
            <person name="Lavelle D.O."/>
            <person name="Truco M.J."/>
            <person name="Xia R."/>
            <person name="Zhu S."/>
            <person name="Xu C."/>
            <person name="Xu H."/>
            <person name="Xu X."/>
            <person name="Cox K."/>
            <person name="Korf I."/>
            <person name="Meyers B.C."/>
            <person name="Michelmore R.W."/>
        </authorList>
    </citation>
    <scope>NUCLEOTIDE SEQUENCE [LARGE SCALE GENOMIC DNA]</scope>
    <source>
        <strain evidence="3">cv. Salinas</strain>
        <tissue evidence="2">Seedlings</tissue>
    </source>
</reference>
<feature type="region of interest" description="Disordered" evidence="1">
    <location>
        <begin position="60"/>
        <end position="101"/>
    </location>
</feature>
<keyword evidence="3" id="KW-1185">Reference proteome</keyword>
<dbReference type="Proteomes" id="UP000235145">
    <property type="component" value="Unassembled WGS sequence"/>
</dbReference>
<sequence length="166" mass="19051">MDAHKQPNLETTHNHHHLIRRNRNPSVSSTSSQDLKRTHEEFIKNLEGACDDNHKVITKTSLLAAEEEGNHKAERSTTPPPPPQQQQQPEASMVVEEESGRERLKRHRVEMSGRVWIPDIWGQEDLLKKWIDCTVFDSSLEKNSVMSAREALIQEGRSTLRIENSC</sequence>
<proteinExistence type="predicted"/>
<dbReference type="PANTHER" id="PTHR34207:SF2">
    <property type="entry name" value="PROTEIN BIC1"/>
    <property type="match status" value="1"/>
</dbReference>
<dbReference type="AlphaFoldDB" id="A0A9R1UQI5"/>
<evidence type="ECO:0000313" key="3">
    <source>
        <dbReference type="Proteomes" id="UP000235145"/>
    </source>
</evidence>
<evidence type="ECO:0000313" key="2">
    <source>
        <dbReference type="EMBL" id="KAJ0191108.1"/>
    </source>
</evidence>
<dbReference type="Gramene" id="rna-gnl|WGS:NBSK|LSAT_8X77040_mrna">
    <property type="protein sequence ID" value="cds-PLY62375.1"/>
    <property type="gene ID" value="gene-LSAT_8X77040"/>
</dbReference>
<dbReference type="PANTHER" id="PTHR34207">
    <property type="entry name" value="PROTEIN BIC1"/>
    <property type="match status" value="1"/>
</dbReference>
<dbReference type="InterPro" id="IPR040374">
    <property type="entry name" value="BIC"/>
</dbReference>
<accession>A0A9R1UQI5</accession>
<organism evidence="2 3">
    <name type="scientific">Lactuca sativa</name>
    <name type="common">Garden lettuce</name>
    <dbReference type="NCBI Taxonomy" id="4236"/>
    <lineage>
        <taxon>Eukaryota</taxon>
        <taxon>Viridiplantae</taxon>
        <taxon>Streptophyta</taxon>
        <taxon>Embryophyta</taxon>
        <taxon>Tracheophyta</taxon>
        <taxon>Spermatophyta</taxon>
        <taxon>Magnoliopsida</taxon>
        <taxon>eudicotyledons</taxon>
        <taxon>Gunneridae</taxon>
        <taxon>Pentapetalae</taxon>
        <taxon>asterids</taxon>
        <taxon>campanulids</taxon>
        <taxon>Asterales</taxon>
        <taxon>Asteraceae</taxon>
        <taxon>Cichorioideae</taxon>
        <taxon>Cichorieae</taxon>
        <taxon>Lactucinae</taxon>
        <taxon>Lactuca</taxon>
    </lineage>
</organism>
<name>A0A9R1UQI5_LACSA</name>
<gene>
    <name evidence="2" type="ORF">LSAT_V11C800419740</name>
</gene>
<dbReference type="EMBL" id="NBSK02000008">
    <property type="protein sequence ID" value="KAJ0191108.1"/>
    <property type="molecule type" value="Genomic_DNA"/>
</dbReference>
<dbReference type="GO" id="GO:0009785">
    <property type="term" value="P:blue light signaling pathway"/>
    <property type="evidence" value="ECO:0007669"/>
    <property type="project" value="InterPro"/>
</dbReference>
<dbReference type="CDD" id="cd22645">
    <property type="entry name" value="BIC1_CID"/>
    <property type="match status" value="1"/>
</dbReference>
<protein>
    <recommendedName>
        <fullName evidence="4">Protein BIC1</fullName>
    </recommendedName>
</protein>